<name>A0ABY2ITP0_9MICO</name>
<reference evidence="3 4" key="1">
    <citation type="submission" date="2019-03" db="EMBL/GenBank/DDBJ databases">
        <title>Genomics of glacier-inhabiting Cryobacterium strains.</title>
        <authorList>
            <person name="Liu Q."/>
            <person name="Xin Y.-H."/>
        </authorList>
    </citation>
    <scope>NUCLEOTIDE SEQUENCE [LARGE SCALE GENOMIC DNA]</scope>
    <source>
        <strain evidence="3 4">TMT1-23-1</strain>
    </source>
</reference>
<dbReference type="SUPFAM" id="SSF53474">
    <property type="entry name" value="alpha/beta-Hydrolases"/>
    <property type="match status" value="1"/>
</dbReference>
<organism evidence="3 4">
    <name type="scientific">Cryobacterium sinapicolor</name>
    <dbReference type="NCBI Taxonomy" id="1259236"/>
    <lineage>
        <taxon>Bacteria</taxon>
        <taxon>Bacillati</taxon>
        <taxon>Actinomycetota</taxon>
        <taxon>Actinomycetes</taxon>
        <taxon>Micrococcales</taxon>
        <taxon>Microbacteriaceae</taxon>
        <taxon>Cryobacterium</taxon>
    </lineage>
</organism>
<feature type="region of interest" description="Disordered" evidence="1">
    <location>
        <begin position="1"/>
        <end position="28"/>
    </location>
</feature>
<dbReference type="PRINTS" id="PR00412">
    <property type="entry name" value="EPOXHYDRLASE"/>
</dbReference>
<dbReference type="Pfam" id="PF12697">
    <property type="entry name" value="Abhydrolase_6"/>
    <property type="match status" value="1"/>
</dbReference>
<evidence type="ECO:0000259" key="2">
    <source>
        <dbReference type="Pfam" id="PF12697"/>
    </source>
</evidence>
<dbReference type="GO" id="GO:0016787">
    <property type="term" value="F:hydrolase activity"/>
    <property type="evidence" value="ECO:0007669"/>
    <property type="project" value="UniProtKB-KW"/>
</dbReference>
<feature type="compositionally biased region" description="Basic and acidic residues" evidence="1">
    <location>
        <begin position="10"/>
        <end position="19"/>
    </location>
</feature>
<dbReference type="PANTHER" id="PTHR43798:SF33">
    <property type="entry name" value="HYDROLASE, PUTATIVE (AFU_ORTHOLOGUE AFUA_2G14860)-RELATED"/>
    <property type="match status" value="1"/>
</dbReference>
<dbReference type="InterPro" id="IPR029058">
    <property type="entry name" value="AB_hydrolase_fold"/>
</dbReference>
<evidence type="ECO:0000313" key="3">
    <source>
        <dbReference type="EMBL" id="TFC94599.1"/>
    </source>
</evidence>
<dbReference type="InterPro" id="IPR050266">
    <property type="entry name" value="AB_hydrolase_sf"/>
</dbReference>
<dbReference type="PANTHER" id="PTHR43798">
    <property type="entry name" value="MONOACYLGLYCEROL LIPASE"/>
    <property type="match status" value="1"/>
</dbReference>
<evidence type="ECO:0000256" key="1">
    <source>
        <dbReference type="SAM" id="MobiDB-lite"/>
    </source>
</evidence>
<feature type="region of interest" description="Disordered" evidence="1">
    <location>
        <begin position="40"/>
        <end position="101"/>
    </location>
</feature>
<evidence type="ECO:0000313" key="4">
    <source>
        <dbReference type="Proteomes" id="UP000297853"/>
    </source>
</evidence>
<proteinExistence type="predicted"/>
<keyword evidence="3" id="KW-0378">Hydrolase</keyword>
<dbReference type="Gene3D" id="3.40.50.1820">
    <property type="entry name" value="alpha/beta hydrolase"/>
    <property type="match status" value="1"/>
</dbReference>
<dbReference type="EMBL" id="SOGQ01000083">
    <property type="protein sequence ID" value="TFC94599.1"/>
    <property type="molecule type" value="Genomic_DNA"/>
</dbReference>
<sequence length="417" mass="44493">MTSRLGSSRSPRDNGEKRFTNSSFCGSGCRQAARALPGTWEAGSPFRQRPCTPAYSAPQRRCGNPQRPRQRTSVMSITAETRSTTSPRGVSAPAAPIREAPDRTGYCPFPLSSDHRAFGLTTSSMRLSRATVSVRHGRRTGSDTATILLHGAAGSWTTWTPLLAAADASGLELTDLIIPDLPGWGDSALPKEGPSRSIEATAAIVAEIARALGYRSWIVIGHSLGGFVALELAASEARSTAFVGLVSATTFSVIDTVRHPVARFATLPGYGAILPVLRALAWAGRAGDGLIGLLHRTTLLRALAAPLFRRPELLHASVTDYLRAELRPQAFAVASDLAGAYAAEYWSRIECPVRATQGDADIFVAATDAARLRAVIRDFALVTVPDTGHFAHVEKPYETLRLVLPNGCLSDPGVFPQ</sequence>
<dbReference type="InterPro" id="IPR000073">
    <property type="entry name" value="AB_hydrolase_1"/>
</dbReference>
<comment type="caution">
    <text evidence="3">The sequence shown here is derived from an EMBL/GenBank/DDBJ whole genome shotgun (WGS) entry which is preliminary data.</text>
</comment>
<feature type="domain" description="AB hydrolase-1" evidence="2">
    <location>
        <begin position="147"/>
        <end position="398"/>
    </location>
</feature>
<protein>
    <submittedName>
        <fullName evidence="3">Alpha/beta hydrolase</fullName>
    </submittedName>
</protein>
<keyword evidence="4" id="KW-1185">Reference proteome</keyword>
<gene>
    <name evidence="3" type="ORF">E3T28_14995</name>
</gene>
<feature type="compositionally biased region" description="Polar residues" evidence="1">
    <location>
        <begin position="71"/>
        <end position="88"/>
    </location>
</feature>
<dbReference type="InterPro" id="IPR000639">
    <property type="entry name" value="Epox_hydrolase-like"/>
</dbReference>
<dbReference type="Proteomes" id="UP000297853">
    <property type="component" value="Unassembled WGS sequence"/>
</dbReference>
<accession>A0ABY2ITP0</accession>